<reference evidence="1" key="1">
    <citation type="journal article" date="2013" name="BMC Genomics">
        <title>Unscrambling butterfly oogenesis.</title>
        <authorList>
            <person name="Carter J.M."/>
            <person name="Baker S.C."/>
            <person name="Pink R."/>
            <person name="Carter D.R."/>
            <person name="Collins A."/>
            <person name="Tomlin J."/>
            <person name="Gibbs M."/>
            <person name="Breuker C.J."/>
        </authorList>
    </citation>
    <scope>NUCLEOTIDE SEQUENCE</scope>
    <source>
        <tissue evidence="1">Ovary</tissue>
    </source>
</reference>
<evidence type="ECO:0000313" key="1">
    <source>
        <dbReference type="EMBL" id="JAA84427.1"/>
    </source>
</evidence>
<reference evidence="1" key="2">
    <citation type="submission" date="2013-05" db="EMBL/GenBank/DDBJ databases">
        <authorList>
            <person name="Carter J.-M."/>
            <person name="Baker S.C."/>
            <person name="Pink R."/>
            <person name="Carter D.R.F."/>
            <person name="Collins A."/>
            <person name="Tomlin J."/>
            <person name="Gibbs M."/>
            <person name="Breuker C.J."/>
        </authorList>
    </citation>
    <scope>NUCLEOTIDE SEQUENCE</scope>
    <source>
        <tissue evidence="1">Ovary</tissue>
    </source>
</reference>
<proteinExistence type="predicted"/>
<name>S4PVQ4_9NEOP</name>
<organism evidence="1">
    <name type="scientific">Pararge aegeria</name>
    <name type="common">speckled wood butterfly</name>
    <dbReference type="NCBI Taxonomy" id="116150"/>
    <lineage>
        <taxon>Eukaryota</taxon>
        <taxon>Metazoa</taxon>
        <taxon>Ecdysozoa</taxon>
        <taxon>Arthropoda</taxon>
        <taxon>Hexapoda</taxon>
        <taxon>Insecta</taxon>
        <taxon>Pterygota</taxon>
        <taxon>Neoptera</taxon>
        <taxon>Endopterygota</taxon>
        <taxon>Lepidoptera</taxon>
        <taxon>Glossata</taxon>
        <taxon>Ditrysia</taxon>
        <taxon>Papilionoidea</taxon>
        <taxon>Nymphalidae</taxon>
        <taxon>Satyrinae</taxon>
        <taxon>Satyrini</taxon>
        <taxon>Parargina</taxon>
        <taxon>Pararge</taxon>
    </lineage>
</organism>
<dbReference type="AlphaFoldDB" id="S4PVQ4"/>
<dbReference type="EMBL" id="GAIX01008133">
    <property type="protein sequence ID" value="JAA84427.1"/>
    <property type="molecule type" value="Transcribed_RNA"/>
</dbReference>
<sequence length="79" mass="8809">NQKFVASKKQDQTSKPKQVYHEFVAPKKVTEASPKFTISDVDSISSEHFDDTDEMNDEEILALISTGVVVDECSASEEE</sequence>
<feature type="non-terminal residue" evidence="1">
    <location>
        <position position="1"/>
    </location>
</feature>
<protein>
    <submittedName>
        <fullName evidence="1">Uncharacterized protein</fullName>
    </submittedName>
</protein>
<accession>S4PVQ4</accession>